<name>A0A3G9K346_MICVR</name>
<keyword evidence="1" id="KW-0175">Coiled coil</keyword>
<dbReference type="Gene3D" id="3.40.50.10140">
    <property type="entry name" value="Toll/interleukin-1 receptor homology (TIR) domain"/>
    <property type="match status" value="1"/>
</dbReference>
<dbReference type="InterPro" id="IPR035897">
    <property type="entry name" value="Toll_tir_struct_dom_sf"/>
</dbReference>
<feature type="transmembrane region" description="Helical" evidence="2">
    <location>
        <begin position="371"/>
        <end position="391"/>
    </location>
</feature>
<feature type="domain" description="SEFIR" evidence="3">
    <location>
        <begin position="8"/>
        <end position="145"/>
    </location>
</feature>
<evidence type="ECO:0000256" key="1">
    <source>
        <dbReference type="SAM" id="Coils"/>
    </source>
</evidence>
<keyword evidence="2" id="KW-0812">Transmembrane</keyword>
<dbReference type="KEGG" id="mvz:myaer102_46980"/>
<organism evidence="4 5">
    <name type="scientific">Microcystis viridis NIES-102</name>
    <dbReference type="NCBI Taxonomy" id="213615"/>
    <lineage>
        <taxon>Bacteria</taxon>
        <taxon>Bacillati</taxon>
        <taxon>Cyanobacteriota</taxon>
        <taxon>Cyanophyceae</taxon>
        <taxon>Oscillatoriophycideae</taxon>
        <taxon>Chroococcales</taxon>
        <taxon>Microcystaceae</taxon>
        <taxon>Microcystis</taxon>
    </lineage>
</organism>
<feature type="transmembrane region" description="Helical" evidence="2">
    <location>
        <begin position="338"/>
        <end position="359"/>
    </location>
</feature>
<evidence type="ECO:0000256" key="2">
    <source>
        <dbReference type="SAM" id="Phobius"/>
    </source>
</evidence>
<dbReference type="AlphaFoldDB" id="A0A3G9K346"/>
<dbReference type="Pfam" id="PF08357">
    <property type="entry name" value="SEFIR"/>
    <property type="match status" value="1"/>
</dbReference>
<dbReference type="SUPFAM" id="SSF52200">
    <property type="entry name" value="Toll/Interleukin receptor TIR domain"/>
    <property type="match status" value="1"/>
</dbReference>
<evidence type="ECO:0000259" key="3">
    <source>
        <dbReference type="PROSITE" id="PS51534"/>
    </source>
</evidence>
<feature type="coiled-coil region" evidence="1">
    <location>
        <begin position="235"/>
        <end position="269"/>
    </location>
</feature>
<reference evidence="4 5" key="1">
    <citation type="submission" date="2018-11" db="EMBL/GenBank/DDBJ databases">
        <title>Complete genome sequence of Microcystis aeruginosa NIES-102.</title>
        <authorList>
            <person name="Yamaguchi H."/>
            <person name="Suzuki S."/>
            <person name="Kawachi M."/>
        </authorList>
    </citation>
    <scope>NUCLEOTIDE SEQUENCE [LARGE SCALE GENOMIC DNA]</scope>
    <source>
        <strain evidence="4 5">NIES-102</strain>
    </source>
</reference>
<accession>A0A3G9K346</accession>
<dbReference type="RefSeq" id="WP_125732037.1">
    <property type="nucleotide sequence ID" value="NZ_AP019314.1"/>
</dbReference>
<proteinExistence type="predicted"/>
<protein>
    <recommendedName>
        <fullName evidence="3">SEFIR domain-containing protein</fullName>
    </recommendedName>
</protein>
<dbReference type="Proteomes" id="UP000278152">
    <property type="component" value="Chromosome"/>
</dbReference>
<keyword evidence="2" id="KW-0472">Membrane</keyword>
<evidence type="ECO:0000313" key="5">
    <source>
        <dbReference type="Proteomes" id="UP000278152"/>
    </source>
</evidence>
<sequence length="432" mass="49919">MSNGAAQPPKVFISYSWDSEAHQNRVLDLANRLRRDGIDCNIDLYETSPQVGWPRWMSHQINKAQFVLVVCTETYQKRFTGQEELGKGKGVNWEGTIINQYLYDQIDNNKFIPVIFAPQDAPYIPVELRRITFHVLDEQGYERLYRQLTAQPLNKKPEIGSIRLLPPLEEKLVQTIPIEGRDRQENADLASDQQRRLNELYNDVRRKYYKSRDWSAVINIFGQMQPDFFDPDGLYRQAREELRKQQKDKEQLRKQQEQKIQEIKNLYQRGNDYFQNNNWYQAQQCFGEILHREPNGYLETVRRLEQIQQKQQEATRIALVAIVVSWLITIPLDNLSGGGTPLTGAIGGGLSGGTIWWLSQQRQSTGENRRVQFLSFCFVGLISGVILKALLQALTQDMSLFNGLDPILTACAGAMIAIGLLFWQYPVPKQHL</sequence>
<dbReference type="PROSITE" id="PS51534">
    <property type="entry name" value="SEFIR"/>
    <property type="match status" value="1"/>
</dbReference>
<feature type="transmembrane region" description="Helical" evidence="2">
    <location>
        <begin position="403"/>
        <end position="423"/>
    </location>
</feature>
<dbReference type="InterPro" id="IPR013568">
    <property type="entry name" value="SEFIR_dom"/>
</dbReference>
<keyword evidence="2" id="KW-1133">Transmembrane helix</keyword>
<dbReference type="EMBL" id="AP019314">
    <property type="protein sequence ID" value="BBH42059.1"/>
    <property type="molecule type" value="Genomic_DNA"/>
</dbReference>
<gene>
    <name evidence="4" type="ORF">myaer102_46980</name>
</gene>
<evidence type="ECO:0000313" key="4">
    <source>
        <dbReference type="EMBL" id="BBH42059.1"/>
    </source>
</evidence>